<feature type="domain" description="RPN1 N-terminal" evidence="5">
    <location>
        <begin position="46"/>
        <end position="360"/>
    </location>
</feature>
<evidence type="ECO:0000256" key="3">
    <source>
        <dbReference type="ARBA" id="ARBA00022942"/>
    </source>
</evidence>
<comment type="similarity">
    <text evidence="1">Belongs to the proteasome subunit S2 family.</text>
</comment>
<dbReference type="GO" id="GO:0043161">
    <property type="term" value="P:proteasome-mediated ubiquitin-dependent protein catabolic process"/>
    <property type="evidence" value="ECO:0007669"/>
    <property type="project" value="TreeGrafter"/>
</dbReference>
<dbReference type="OMA" id="GTCNGDI"/>
<dbReference type="Pfam" id="PF17781">
    <property type="entry name" value="RPN1_RPN2_N"/>
    <property type="match status" value="1"/>
</dbReference>
<feature type="domain" description="26S proteasome non-ATPase regulatory subunit RPN1 C-terminal" evidence="6">
    <location>
        <begin position="836"/>
        <end position="889"/>
    </location>
</feature>
<dbReference type="eggNOG" id="KOG2005">
    <property type="taxonomic scope" value="Eukaryota"/>
</dbReference>
<dbReference type="InterPro" id="IPR041433">
    <property type="entry name" value="RPN1_C"/>
</dbReference>
<keyword evidence="2" id="KW-0677">Repeat</keyword>
<dbReference type="STRING" id="5762.D2V6B3"/>
<dbReference type="GO" id="GO:0034515">
    <property type="term" value="C:proteasome storage granule"/>
    <property type="evidence" value="ECO:0007669"/>
    <property type="project" value="TreeGrafter"/>
</dbReference>
<dbReference type="InterPro" id="IPR040892">
    <property type="entry name" value="RPN1_N"/>
</dbReference>
<dbReference type="PANTHER" id="PTHR10943:SF1">
    <property type="entry name" value="26S PROTEASOME NON-ATPASE REGULATORY SUBUNIT 2"/>
    <property type="match status" value="1"/>
</dbReference>
<feature type="region of interest" description="Disordered" evidence="4">
    <location>
        <begin position="1"/>
        <end position="37"/>
    </location>
</feature>
<dbReference type="SUPFAM" id="SSF48371">
    <property type="entry name" value="ARM repeat"/>
    <property type="match status" value="1"/>
</dbReference>
<evidence type="ECO:0000259" key="6">
    <source>
        <dbReference type="Pfam" id="PF18051"/>
    </source>
</evidence>
<gene>
    <name evidence="7" type="ORF">NAEGRDRAFT_83014</name>
</gene>
<dbReference type="InParanoid" id="D2V6B3"/>
<evidence type="ECO:0000313" key="7">
    <source>
        <dbReference type="EMBL" id="EFC47417.1"/>
    </source>
</evidence>
<dbReference type="Pfam" id="PF18051">
    <property type="entry name" value="RPN1_C"/>
    <property type="match status" value="1"/>
</dbReference>
<evidence type="ECO:0000313" key="8">
    <source>
        <dbReference type="Proteomes" id="UP000006671"/>
    </source>
</evidence>
<organism evidence="8">
    <name type="scientific">Naegleria gruberi</name>
    <name type="common">Amoeba</name>
    <dbReference type="NCBI Taxonomy" id="5762"/>
    <lineage>
        <taxon>Eukaryota</taxon>
        <taxon>Discoba</taxon>
        <taxon>Heterolobosea</taxon>
        <taxon>Tetramitia</taxon>
        <taxon>Eutetramitia</taxon>
        <taxon>Vahlkampfiidae</taxon>
        <taxon>Naegleria</taxon>
    </lineage>
</organism>
<evidence type="ECO:0000256" key="4">
    <source>
        <dbReference type="SAM" id="MobiDB-lite"/>
    </source>
</evidence>
<proteinExistence type="inferred from homology"/>
<evidence type="ECO:0000256" key="2">
    <source>
        <dbReference type="ARBA" id="ARBA00022737"/>
    </source>
</evidence>
<name>D2V6B3_NAEGR</name>
<keyword evidence="8" id="KW-1185">Reference proteome</keyword>
<dbReference type="FunCoup" id="D2V6B3">
    <property type="interactions" value="781"/>
</dbReference>
<dbReference type="PIRSF" id="PIRSF015965">
    <property type="entry name" value="26S_Psome_Rpn1"/>
    <property type="match status" value="1"/>
</dbReference>
<dbReference type="EMBL" id="GG738854">
    <property type="protein sequence ID" value="EFC47417.1"/>
    <property type="molecule type" value="Genomic_DNA"/>
</dbReference>
<dbReference type="Gene3D" id="1.25.10.10">
    <property type="entry name" value="Leucine-rich Repeat Variant"/>
    <property type="match status" value="1"/>
</dbReference>
<dbReference type="GO" id="GO:0042176">
    <property type="term" value="P:regulation of protein catabolic process"/>
    <property type="evidence" value="ECO:0007669"/>
    <property type="project" value="InterPro"/>
</dbReference>
<dbReference type="KEGG" id="ngr:NAEGRDRAFT_83014"/>
<sequence>MTSSDNKNNSASSSKDGSNSTTPGKKAIALAAPELSEEDQRLKDDLEEMVNNICNSPQQQRTALESLKEELKKSLTTAVTTIPKPLKFLRIHYEPLKEAYEKNTARDNKILFANILSVLGMSLSIEGERDCLKYMLEADDDEFDKWGHEYVRSLAGEIGEEYQTRLQEKIQMQERIIQETGDDMEIMDILTLVNKIVPYFMKSASEPEACDLLIETEKLSKIVDYCDETNYTRVCLYLGGVSKYFIEPENTQTLKIVYDIYRKLNKLPESLRIAMQLNDIGLIKDTFFSCDDSLLRKQLALMLGRGNYKFSVADQLEDEGAELEEIMGNCKLSQYFLYLAKQLDSLEPKTPEDVYKSHLSETRSTLTQNVDSARQNLASSFVNGFVNAGFGTDKLIKSEDSWIYKNKDAGMLSAVASLGLIYLWNYEEGLMEIDKYLYSSDNNIKAGALLAIANFSAGIRTEADPALAILPEHVESGLPREVRIASILGLGIAGAGSANEQIFQLLIPIIVDPDQPMEIVSFAALSLGMIFVGTMNEDITESLIQVYLERSEKDLAHPLAKFVALGLGMLFLGKQEAVDSVCESIMTTVNAKLAKFVTLTVEVCAYCGTGNVLKIQQLLKICEEEDVLTNTYHGVAALGISLICMGEDLGCEMANRSFGHLLQYSEMGVKRAVPLAMSLLNVSNPDMAVMDTLSKLSHDNDAELSQNAIFALGVIGAGTNNARIGQLLRQLSTYYQKEPNHLFIVRVSQGLLSTGKGLITMNPFYSDRSILSQSQLCGLMTLLFTGLDFKNTILSNYHYLLYTAASAMYPRMLVLVDENLEPVQANVRVGQSVDVVAQAGKPRSITGFQTHKAPVILQFEERAELASEEFIPLSSTLDNVIIVKKNPEYEAEI</sequence>
<dbReference type="RefSeq" id="XP_002680161.1">
    <property type="nucleotide sequence ID" value="XM_002680115.1"/>
</dbReference>
<accession>D2V6B3</accession>
<dbReference type="GO" id="GO:0030234">
    <property type="term" value="F:enzyme regulator activity"/>
    <property type="evidence" value="ECO:0007669"/>
    <property type="project" value="InterPro"/>
</dbReference>
<dbReference type="InterPro" id="IPR016643">
    <property type="entry name" value="26S_Psome_Rpn1"/>
</dbReference>
<dbReference type="InterPro" id="IPR002015">
    <property type="entry name" value="Proteasome/cyclosome_rpt"/>
</dbReference>
<dbReference type="VEuPathDB" id="AmoebaDB:NAEGRDRAFT_83014"/>
<dbReference type="GO" id="GO:0005634">
    <property type="term" value="C:nucleus"/>
    <property type="evidence" value="ECO:0007669"/>
    <property type="project" value="TreeGrafter"/>
</dbReference>
<reference evidence="7 8" key="1">
    <citation type="journal article" date="2010" name="Cell">
        <title>The genome of Naegleria gruberi illuminates early eukaryotic versatility.</title>
        <authorList>
            <person name="Fritz-Laylin L.K."/>
            <person name="Prochnik S.E."/>
            <person name="Ginger M.L."/>
            <person name="Dacks J.B."/>
            <person name="Carpenter M.L."/>
            <person name="Field M.C."/>
            <person name="Kuo A."/>
            <person name="Paredez A."/>
            <person name="Chapman J."/>
            <person name="Pham J."/>
            <person name="Shu S."/>
            <person name="Neupane R."/>
            <person name="Cipriano M."/>
            <person name="Mancuso J."/>
            <person name="Tu H."/>
            <person name="Salamov A."/>
            <person name="Lindquist E."/>
            <person name="Shapiro H."/>
            <person name="Lucas S."/>
            <person name="Grigoriev I.V."/>
            <person name="Cande W.Z."/>
            <person name="Fulton C."/>
            <person name="Rokhsar D.S."/>
            <person name="Dawson S.C."/>
        </authorList>
    </citation>
    <scope>NUCLEOTIDE SEQUENCE [LARGE SCALE GENOMIC DNA]</scope>
    <source>
        <strain evidence="7 8">NEG-M</strain>
    </source>
</reference>
<dbReference type="OrthoDB" id="10252509at2759"/>
<dbReference type="PANTHER" id="PTHR10943">
    <property type="entry name" value="26S PROTEASOME NON-ATPASE REGULATORY SUBUNIT"/>
    <property type="match status" value="1"/>
</dbReference>
<dbReference type="InterPro" id="IPR011989">
    <property type="entry name" value="ARM-like"/>
</dbReference>
<protein>
    <submittedName>
        <fullName evidence="7">26S proteasome regulatory subunit S2</fullName>
    </submittedName>
</protein>
<dbReference type="Pfam" id="PF01851">
    <property type="entry name" value="PC_rep"/>
    <property type="match status" value="1"/>
</dbReference>
<dbReference type="Proteomes" id="UP000006671">
    <property type="component" value="Unassembled WGS sequence"/>
</dbReference>
<evidence type="ECO:0000256" key="1">
    <source>
        <dbReference type="ARBA" id="ARBA00005460"/>
    </source>
</evidence>
<dbReference type="AlphaFoldDB" id="D2V6B3"/>
<dbReference type="GO" id="GO:0008540">
    <property type="term" value="C:proteasome regulatory particle, base subcomplex"/>
    <property type="evidence" value="ECO:0007669"/>
    <property type="project" value="TreeGrafter"/>
</dbReference>
<keyword evidence="3 7" id="KW-0647">Proteasome</keyword>
<evidence type="ECO:0000259" key="5">
    <source>
        <dbReference type="Pfam" id="PF17781"/>
    </source>
</evidence>
<dbReference type="InterPro" id="IPR016024">
    <property type="entry name" value="ARM-type_fold"/>
</dbReference>
<feature type="compositionally biased region" description="Low complexity" evidence="4">
    <location>
        <begin position="1"/>
        <end position="20"/>
    </location>
</feature>
<dbReference type="GeneID" id="8861732"/>